<dbReference type="EMBL" id="JAUOZS010000001">
    <property type="protein sequence ID" value="MDT8901487.1"/>
    <property type="molecule type" value="Genomic_DNA"/>
</dbReference>
<comment type="caution">
    <text evidence="1">The sequence shown here is derived from an EMBL/GenBank/DDBJ whole genome shotgun (WGS) entry which is preliminary data.</text>
</comment>
<proteinExistence type="predicted"/>
<reference evidence="1 2" key="1">
    <citation type="submission" date="2023-07" db="EMBL/GenBank/DDBJ databases">
        <title>The novel representative of Negativicutes class, Anaeroselena agilis gen. nov. sp. nov.</title>
        <authorList>
            <person name="Prokofeva M.I."/>
            <person name="Elcheninov A.G."/>
            <person name="Klyukina A."/>
            <person name="Kublanov I.V."/>
            <person name="Frolov E.N."/>
            <person name="Podosokorskaya O.A."/>
        </authorList>
    </citation>
    <scope>NUCLEOTIDE SEQUENCE [LARGE SCALE GENOMIC DNA]</scope>
    <source>
        <strain evidence="1 2">4137-cl</strain>
    </source>
</reference>
<organism evidence="1 2">
    <name type="scientific">Anaeroselena agilis</name>
    <dbReference type="NCBI Taxonomy" id="3063788"/>
    <lineage>
        <taxon>Bacteria</taxon>
        <taxon>Bacillati</taxon>
        <taxon>Bacillota</taxon>
        <taxon>Negativicutes</taxon>
        <taxon>Acetonemataceae</taxon>
        <taxon>Anaeroselena</taxon>
    </lineage>
</organism>
<name>A0ABU3NYV8_9FIRM</name>
<dbReference type="Proteomes" id="UP001254848">
    <property type="component" value="Unassembled WGS sequence"/>
</dbReference>
<evidence type="ECO:0000313" key="2">
    <source>
        <dbReference type="Proteomes" id="UP001254848"/>
    </source>
</evidence>
<keyword evidence="2" id="KW-1185">Reference proteome</keyword>
<dbReference type="RefSeq" id="WP_413779998.1">
    <property type="nucleotide sequence ID" value="NZ_JAUOZS010000001.1"/>
</dbReference>
<evidence type="ECO:0000313" key="1">
    <source>
        <dbReference type="EMBL" id="MDT8901487.1"/>
    </source>
</evidence>
<protein>
    <submittedName>
        <fullName evidence="1">Uncharacterized protein</fullName>
    </submittedName>
</protein>
<accession>A0ABU3NYV8</accession>
<sequence length="68" mass="7789">MEKRFTEEEVRGIAGECREFEHVINAMGYGYSMLNVSEAGFARRCPDCVHWLGGSCRIFRSELGQWQG</sequence>
<gene>
    <name evidence="1" type="ORF">Q4T40_09565</name>
</gene>